<dbReference type="Proteomes" id="UP000199152">
    <property type="component" value="Unassembled WGS sequence"/>
</dbReference>
<feature type="transmembrane region" description="Helical" evidence="1">
    <location>
        <begin position="6"/>
        <end position="24"/>
    </location>
</feature>
<dbReference type="EMBL" id="FOSW01000016">
    <property type="protein sequence ID" value="SFL73864.1"/>
    <property type="molecule type" value="Genomic_DNA"/>
</dbReference>
<feature type="transmembrane region" description="Helical" evidence="1">
    <location>
        <begin position="61"/>
        <end position="79"/>
    </location>
</feature>
<feature type="transmembrane region" description="Helical" evidence="1">
    <location>
        <begin position="193"/>
        <end position="214"/>
    </location>
</feature>
<proteinExistence type="predicted"/>
<feature type="transmembrane region" description="Helical" evidence="1">
    <location>
        <begin position="91"/>
        <end position="113"/>
    </location>
</feature>
<evidence type="ECO:0000256" key="1">
    <source>
        <dbReference type="SAM" id="Phobius"/>
    </source>
</evidence>
<protein>
    <submittedName>
        <fullName evidence="2">Zinc transporter, ZIP family</fullName>
    </submittedName>
</protein>
<keyword evidence="1" id="KW-0812">Transmembrane</keyword>
<gene>
    <name evidence="2" type="ORF">SAMN04488085_116104</name>
</gene>
<keyword evidence="1" id="KW-1133">Transmembrane helix</keyword>
<accession>A0A1I4K517</accession>
<sequence>MLEALLWGLAAASSLAIGAAIGVLRPWPDRVIGAVLAFGAGALISSVSIELALEGQREARGLTPVAIGLAVGAVAFFLGDAAVDRLAERRAAAGTAGVGTAGAGTALALGAFLDGVPENAVLGIGLSRGEGVSIALVVAIFISNLPEAMGSASELLKAGVDRRRIVLGWAAVAVTTALTAPLGFLVADTLGREFIGVANGFAAGALLVLLATTMAPEAREKVGRPAGLATVLGFALAVALSTSS</sequence>
<evidence type="ECO:0000313" key="2">
    <source>
        <dbReference type="EMBL" id="SFL73864.1"/>
    </source>
</evidence>
<keyword evidence="1" id="KW-0472">Membrane</keyword>
<dbReference type="OrthoDB" id="1145132at2"/>
<dbReference type="RefSeq" id="WP_091329074.1">
    <property type="nucleotide sequence ID" value="NZ_FOSW01000016.1"/>
</dbReference>
<dbReference type="AlphaFoldDB" id="A0A1I4K517"/>
<feature type="transmembrane region" description="Helical" evidence="1">
    <location>
        <begin position="31"/>
        <end position="49"/>
    </location>
</feature>
<dbReference type="STRING" id="504800.SAMN04488085_116104"/>
<feature type="transmembrane region" description="Helical" evidence="1">
    <location>
        <begin position="166"/>
        <end position="187"/>
    </location>
</feature>
<name>A0A1I4K517_9ACTN</name>
<evidence type="ECO:0000313" key="3">
    <source>
        <dbReference type="Proteomes" id="UP000199152"/>
    </source>
</evidence>
<reference evidence="2 3" key="1">
    <citation type="submission" date="2016-10" db="EMBL/GenBank/DDBJ databases">
        <authorList>
            <person name="de Groot N.N."/>
        </authorList>
    </citation>
    <scope>NUCLEOTIDE SEQUENCE [LARGE SCALE GENOMIC DNA]</scope>
    <source>
        <strain evidence="2 3">DSM 45317</strain>
    </source>
</reference>
<organism evidence="2 3">
    <name type="scientific">Geodermatophilus ruber</name>
    <dbReference type="NCBI Taxonomy" id="504800"/>
    <lineage>
        <taxon>Bacteria</taxon>
        <taxon>Bacillati</taxon>
        <taxon>Actinomycetota</taxon>
        <taxon>Actinomycetes</taxon>
        <taxon>Geodermatophilales</taxon>
        <taxon>Geodermatophilaceae</taxon>
        <taxon>Geodermatophilus</taxon>
    </lineage>
</organism>
<keyword evidence="3" id="KW-1185">Reference proteome</keyword>
<feature type="transmembrane region" description="Helical" evidence="1">
    <location>
        <begin position="226"/>
        <end position="243"/>
    </location>
</feature>
<dbReference type="InParanoid" id="A0A1I4K517"/>
<feature type="transmembrane region" description="Helical" evidence="1">
    <location>
        <begin position="125"/>
        <end position="145"/>
    </location>
</feature>